<proteinExistence type="predicted"/>
<dbReference type="GO" id="GO:0004467">
    <property type="term" value="F:long-chain fatty acid-CoA ligase activity"/>
    <property type="evidence" value="ECO:0007669"/>
    <property type="project" value="TreeGrafter"/>
</dbReference>
<keyword evidence="2" id="KW-0067">ATP-binding</keyword>
<evidence type="ECO:0000259" key="3">
    <source>
        <dbReference type="Pfam" id="PF00501"/>
    </source>
</evidence>
<accession>A0A9P6FY57</accession>
<dbReference type="EMBL" id="JAABOA010000593">
    <property type="protein sequence ID" value="KAF9583783.1"/>
    <property type="molecule type" value="Genomic_DNA"/>
</dbReference>
<dbReference type="SUPFAM" id="SSF56801">
    <property type="entry name" value="Acetyl-CoA synthetase-like"/>
    <property type="match status" value="1"/>
</dbReference>
<evidence type="ECO:0000313" key="5">
    <source>
        <dbReference type="Proteomes" id="UP000780801"/>
    </source>
</evidence>
<dbReference type="GO" id="GO:0005783">
    <property type="term" value="C:endoplasmic reticulum"/>
    <property type="evidence" value="ECO:0007669"/>
    <property type="project" value="TreeGrafter"/>
</dbReference>
<evidence type="ECO:0000256" key="1">
    <source>
        <dbReference type="ARBA" id="ARBA00022741"/>
    </source>
</evidence>
<feature type="domain" description="AMP-dependent synthetase/ligase" evidence="3">
    <location>
        <begin position="233"/>
        <end position="408"/>
    </location>
</feature>
<organism evidence="4 5">
    <name type="scientific">Lunasporangiospora selenospora</name>
    <dbReference type="NCBI Taxonomy" id="979761"/>
    <lineage>
        <taxon>Eukaryota</taxon>
        <taxon>Fungi</taxon>
        <taxon>Fungi incertae sedis</taxon>
        <taxon>Mucoromycota</taxon>
        <taxon>Mortierellomycotina</taxon>
        <taxon>Mortierellomycetes</taxon>
        <taxon>Mortierellales</taxon>
        <taxon>Mortierellaceae</taxon>
        <taxon>Lunasporangiospora</taxon>
    </lineage>
</organism>
<comment type="caution">
    <text evidence="4">The sequence shown here is derived from an EMBL/GenBank/DDBJ whole genome shotgun (WGS) entry which is preliminary data.</text>
</comment>
<dbReference type="PROSITE" id="PS00455">
    <property type="entry name" value="AMP_BINDING"/>
    <property type="match status" value="1"/>
</dbReference>
<protein>
    <recommendedName>
        <fullName evidence="3">AMP-dependent synthetase/ligase domain-containing protein</fullName>
    </recommendedName>
</protein>
<gene>
    <name evidence="4" type="ORF">BGW38_008557</name>
</gene>
<name>A0A9P6FY57_9FUNG</name>
<dbReference type="PANTHER" id="PTHR43272:SF33">
    <property type="entry name" value="AMP-BINDING DOMAIN-CONTAINING PROTEIN-RELATED"/>
    <property type="match status" value="1"/>
</dbReference>
<feature type="domain" description="AMP-dependent synthetase/ligase" evidence="3">
    <location>
        <begin position="24"/>
        <end position="218"/>
    </location>
</feature>
<keyword evidence="1" id="KW-0547">Nucleotide-binding</keyword>
<dbReference type="GO" id="GO:0005524">
    <property type="term" value="F:ATP binding"/>
    <property type="evidence" value="ECO:0007669"/>
    <property type="project" value="UniProtKB-KW"/>
</dbReference>
<feature type="non-terminal residue" evidence="4">
    <location>
        <position position="601"/>
    </location>
</feature>
<dbReference type="GO" id="GO:0016020">
    <property type="term" value="C:membrane"/>
    <property type="evidence" value="ECO:0007669"/>
    <property type="project" value="TreeGrafter"/>
</dbReference>
<dbReference type="Gene3D" id="3.40.50.12780">
    <property type="entry name" value="N-terminal domain of ligase-like"/>
    <property type="match status" value="2"/>
</dbReference>
<dbReference type="Pfam" id="PF00501">
    <property type="entry name" value="AMP-binding"/>
    <property type="match status" value="2"/>
</dbReference>
<sequence length="601" mass="66756">FSKYAENPHLGVRIHDTTTKTYSPFIWQTYGQTRKRVNDFGSGLVYINKTALENTKKDRWTLGIWSSGRPEWCITEMSCSYFNLVSVPLYETLGPDSVEFAMNHADILVVVCSANHIHELLNNASKLPQLKCIISMDSLQNVVVAQGNASRNVRDWAAKEGIKIYDFQEVEAIGREFPQKHQPPASDEVASICYTSGTTGYPKGAMITHRNFIATVGSNREGYTFTSDDVGLRLMEDVAEIKPTHFVAVPRLLTRIYARVVSLTVNAPGEVGELSRKAVAEKLANLKAGKGVAHPHWDPLIFNKIRMILGGRVKALGTGSAAISKDVLDFMRICFICPVFEGYGSTENTASATATLKEDVLSGHVGCPRACSEIRLVDVPEMGYFTTDKPYPRGEIQTRGPAVFVGYFKDPKGTKEALDMEGWLSTGDIGFVDERGCFTIVDRKKNIFKLSQGEFVAPEKIENILMARCNLIQQIYVHGDPLESTLIAVSVPDPETFLPLANKIAATNVAPDDLTGLSQLCLHPEVKVAYLHGLERAGREAGLNGFELVKNVHLTMDVFTVENQMVTPTLKLRRPQVQAHYKEHLRDMYEDLRTRLPTAKL</sequence>
<reference evidence="4" key="1">
    <citation type="journal article" date="2020" name="Fungal Divers.">
        <title>Resolving the Mortierellaceae phylogeny through synthesis of multi-gene phylogenetics and phylogenomics.</title>
        <authorList>
            <person name="Vandepol N."/>
            <person name="Liber J."/>
            <person name="Desiro A."/>
            <person name="Na H."/>
            <person name="Kennedy M."/>
            <person name="Barry K."/>
            <person name="Grigoriev I.V."/>
            <person name="Miller A.N."/>
            <person name="O'Donnell K."/>
            <person name="Stajich J.E."/>
            <person name="Bonito G."/>
        </authorList>
    </citation>
    <scope>NUCLEOTIDE SEQUENCE</scope>
    <source>
        <strain evidence="4">KOD1015</strain>
    </source>
</reference>
<evidence type="ECO:0000313" key="4">
    <source>
        <dbReference type="EMBL" id="KAF9583783.1"/>
    </source>
</evidence>
<dbReference type="InterPro" id="IPR000873">
    <property type="entry name" value="AMP-dep_synth/lig_dom"/>
</dbReference>
<evidence type="ECO:0000256" key="2">
    <source>
        <dbReference type="ARBA" id="ARBA00022840"/>
    </source>
</evidence>
<dbReference type="OrthoDB" id="1700726at2759"/>
<dbReference type="AlphaFoldDB" id="A0A9P6FY57"/>
<keyword evidence="5" id="KW-1185">Reference proteome</keyword>
<dbReference type="PANTHER" id="PTHR43272">
    <property type="entry name" value="LONG-CHAIN-FATTY-ACID--COA LIGASE"/>
    <property type="match status" value="1"/>
</dbReference>
<dbReference type="Proteomes" id="UP000780801">
    <property type="component" value="Unassembled WGS sequence"/>
</dbReference>
<dbReference type="InterPro" id="IPR042099">
    <property type="entry name" value="ANL_N_sf"/>
</dbReference>
<dbReference type="InterPro" id="IPR020845">
    <property type="entry name" value="AMP-binding_CS"/>
</dbReference>